<proteinExistence type="predicted"/>
<dbReference type="EMBL" id="CADCWM010000945">
    <property type="protein sequence ID" value="CAA9585412.1"/>
    <property type="molecule type" value="Genomic_DNA"/>
</dbReference>
<feature type="compositionally biased region" description="Basic and acidic residues" evidence="1">
    <location>
        <begin position="22"/>
        <end position="42"/>
    </location>
</feature>
<sequence>MARVVARGDGLDRARPGSAAEGARHGEVVAPTREEWDVSAHQRPERHPLALNIHQRLPHVATHHPSSFVTIAARRAWPTVTSRRDWSVLAV</sequence>
<evidence type="ECO:0000313" key="2">
    <source>
        <dbReference type="EMBL" id="CAA9585412.1"/>
    </source>
</evidence>
<protein>
    <submittedName>
        <fullName evidence="2">Uncharacterized protein</fullName>
    </submittedName>
</protein>
<name>A0A6J4VR66_9BACT</name>
<feature type="region of interest" description="Disordered" evidence="1">
    <location>
        <begin position="1"/>
        <end position="42"/>
    </location>
</feature>
<reference evidence="2" key="1">
    <citation type="submission" date="2020-02" db="EMBL/GenBank/DDBJ databases">
        <authorList>
            <person name="Meier V. D."/>
        </authorList>
    </citation>
    <scope>NUCLEOTIDE SEQUENCE</scope>
    <source>
        <strain evidence="2">AVDCRST_MAG88</strain>
    </source>
</reference>
<evidence type="ECO:0000256" key="1">
    <source>
        <dbReference type="SAM" id="MobiDB-lite"/>
    </source>
</evidence>
<organism evidence="2">
    <name type="scientific">uncultured Thermomicrobiales bacterium</name>
    <dbReference type="NCBI Taxonomy" id="1645740"/>
    <lineage>
        <taxon>Bacteria</taxon>
        <taxon>Pseudomonadati</taxon>
        <taxon>Thermomicrobiota</taxon>
        <taxon>Thermomicrobia</taxon>
        <taxon>Thermomicrobiales</taxon>
        <taxon>environmental samples</taxon>
    </lineage>
</organism>
<accession>A0A6J4VR66</accession>
<dbReference type="AlphaFoldDB" id="A0A6J4VR66"/>
<gene>
    <name evidence="2" type="ORF">AVDCRST_MAG88-3858</name>
</gene>